<proteinExistence type="predicted"/>
<dbReference type="AlphaFoldDB" id="A0A0M8MPR1"/>
<feature type="region of interest" description="Disordered" evidence="1">
    <location>
        <begin position="1"/>
        <end position="93"/>
    </location>
</feature>
<evidence type="ECO:0000313" key="2">
    <source>
        <dbReference type="EMBL" id="KOS16786.1"/>
    </source>
</evidence>
<dbReference type="OrthoDB" id="5376710at2759"/>
<keyword evidence="3" id="KW-1185">Reference proteome</keyword>
<sequence>MRRPSASGAGLRTDSIQRIASDAGTTTSGGGGGAAAAAPKKWRRFKERFGISPSGREEKSPIQRQTSIAEAEPQDYPSSEKGSSIQGSPESASRQLQNLVARMRSLPSGPNHLDIAYKEFFKIREQCAGLCRSILQDGMISPRTDPSNPTDSPRMNRSPSLDAPQSPPGASHFDQRSSFSGRSLAEVMSGNRAGGGTGDSWLNPVRDWKTCLETLTHAFETHLVEVYKSYERDATAEMIEALFLSKRFRKDAINRMRNASVTKIMSADPQFFPHYEIRFRFCEKVKQELMDIRRLLQAGESGISPHRLIWEFPIAPRGDAMLEFANLSPEAMGSEPVLRFRVSSSLLAETSPIFAIMFGGRPDSHYVHEMEGIASQLPPPAVSYFCEDGSEVKLYRMPQLEVNKLESLEILLHAAHHHSEKLERDVSFEQFVAIAHCCMRYKCTAPLEMIVEHTWLPQWMHKGAEDRPDDLLIISYAFGLRQLFARMSKVAVLNVVDERDLQSKPWPRKIREKIWAVRNAKLDQLHACCASALQEYLRQPAREPPLTGSHPASLNEFDRRLSSPVQPTMTISSTPRCPRGSHGCDASNLGWLMLVYNELGLLPHVMKPTVPSLQPSQARLPSPSRSLAQMIELLRSIPSASAPVHPGSLCDPALPFRAAIADVYGSMTGLTLFDISGKSHGWALSKNKMSEPQVFHAFGLDRMASHDVAHSVVSEFPEEVRLRILGEIRDLKDLQRAARISRAFYYTYKRNEVRLMKNLLVAGRSRADAPPSPFEDAGPDEGKVLKSEADQLKERGFGQGADIITLRSEEDEDEVDVSDSDDTESMSDETIHDDLELALVHDPPPPFRPQDADPPPPPPPPPPPSDPSMDEEDASDDEPPMTDEEARRILWPEHLEHHIGSMASSSHALRPVPAEVEGLKEKFRTGDVSFREGLEAKVLLDPGDVHGAVKRVGLTKEELLGQ</sequence>
<feature type="compositionally biased region" description="Basic and acidic residues" evidence="1">
    <location>
        <begin position="884"/>
        <end position="899"/>
    </location>
</feature>
<evidence type="ECO:0000313" key="3">
    <source>
        <dbReference type="Proteomes" id="UP000053831"/>
    </source>
</evidence>
<feature type="region of interest" description="Disordered" evidence="1">
    <location>
        <begin position="138"/>
        <end position="177"/>
    </location>
</feature>
<feature type="compositionally biased region" description="Acidic residues" evidence="1">
    <location>
        <begin position="868"/>
        <end position="883"/>
    </location>
</feature>
<accession>A0A0M8MPR1</accession>
<evidence type="ECO:0008006" key="4">
    <source>
        <dbReference type="Google" id="ProtNLM"/>
    </source>
</evidence>
<dbReference type="EMBL" id="LGSR01000029">
    <property type="protein sequence ID" value="KOS16786.1"/>
    <property type="molecule type" value="Genomic_DNA"/>
</dbReference>
<feature type="compositionally biased region" description="Acidic residues" evidence="1">
    <location>
        <begin position="809"/>
        <end position="827"/>
    </location>
</feature>
<gene>
    <name evidence="2" type="ORF">ESCO_004900</name>
</gene>
<feature type="region of interest" description="Disordered" evidence="1">
    <location>
        <begin position="790"/>
        <end position="909"/>
    </location>
</feature>
<evidence type="ECO:0000256" key="1">
    <source>
        <dbReference type="SAM" id="MobiDB-lite"/>
    </source>
</evidence>
<feature type="compositionally biased region" description="Polar residues" evidence="1">
    <location>
        <begin position="144"/>
        <end position="159"/>
    </location>
</feature>
<feature type="compositionally biased region" description="Pro residues" evidence="1">
    <location>
        <begin position="842"/>
        <end position="866"/>
    </location>
</feature>
<dbReference type="STRING" id="150374.A0A0M8MPR1"/>
<feature type="compositionally biased region" description="Polar residues" evidence="1">
    <location>
        <begin position="76"/>
        <end position="93"/>
    </location>
</feature>
<dbReference type="Proteomes" id="UP000053831">
    <property type="component" value="Unassembled WGS sequence"/>
</dbReference>
<protein>
    <recommendedName>
        <fullName evidence="4">F-box domain-containing protein</fullName>
    </recommendedName>
</protein>
<organism evidence="2 3">
    <name type="scientific">Escovopsis weberi</name>
    <dbReference type="NCBI Taxonomy" id="150374"/>
    <lineage>
        <taxon>Eukaryota</taxon>
        <taxon>Fungi</taxon>
        <taxon>Dikarya</taxon>
        <taxon>Ascomycota</taxon>
        <taxon>Pezizomycotina</taxon>
        <taxon>Sordariomycetes</taxon>
        <taxon>Hypocreomycetidae</taxon>
        <taxon>Hypocreales</taxon>
        <taxon>Hypocreaceae</taxon>
        <taxon>Escovopsis</taxon>
    </lineage>
</organism>
<comment type="caution">
    <text evidence="2">The sequence shown here is derived from an EMBL/GenBank/DDBJ whole genome shotgun (WGS) entry which is preliminary data.</text>
</comment>
<name>A0A0M8MPR1_ESCWE</name>
<reference evidence="2 3" key="1">
    <citation type="submission" date="2015-07" db="EMBL/GenBank/DDBJ databases">
        <title>The genome of the fungus Escovopsis weberi, a specialized disease agent of ant agriculture.</title>
        <authorList>
            <person name="de Man T.J."/>
            <person name="Stajich J.E."/>
            <person name="Kubicek C.P."/>
            <person name="Chenthamara K."/>
            <person name="Atanasova L."/>
            <person name="Druzhinina I.S."/>
            <person name="Birnbaum S."/>
            <person name="Barribeau S.M."/>
            <person name="Teiling C."/>
            <person name="Suen G."/>
            <person name="Currie C."/>
            <person name="Gerardo N.M."/>
        </authorList>
    </citation>
    <scope>NUCLEOTIDE SEQUENCE [LARGE SCALE GENOMIC DNA]</scope>
</reference>